<evidence type="ECO:0000313" key="1">
    <source>
        <dbReference type="EMBL" id="AEW20224.1"/>
    </source>
</evidence>
<sequence length="44" mass="5243">MLNKIKEKHILTIYLCFFNSLNLSKSFNKSIFASININIFNYEK</sequence>
<keyword evidence="2" id="KW-1185">Reference proteome</keyword>
<dbReference type="EMBL" id="CP003191">
    <property type="protein sequence ID" value="AEW20224.1"/>
    <property type="molecule type" value="Genomic_DNA"/>
</dbReference>
<organism evidence="1 2">
    <name type="scientific">Tannerella forsythia (strain ATCC 43037 / JCM 10827 / CCUG 21028 A / KCTC 5666 / FDC 338)</name>
    <name type="common">Bacteroides forsythus</name>
    <dbReference type="NCBI Taxonomy" id="203275"/>
    <lineage>
        <taxon>Bacteria</taxon>
        <taxon>Pseudomonadati</taxon>
        <taxon>Bacteroidota</taxon>
        <taxon>Bacteroidia</taxon>
        <taxon>Bacteroidales</taxon>
        <taxon>Tannerellaceae</taxon>
        <taxon>Tannerella</taxon>
    </lineage>
</organism>
<name>G8UKU8_TANFA</name>
<dbReference type="AlphaFoldDB" id="G8UKU8"/>
<proteinExistence type="predicted"/>
<reference evidence="2" key="1">
    <citation type="submission" date="2011-12" db="EMBL/GenBank/DDBJ databases">
        <title>Complete sequence of Tannerella forsythia ATCC 43037.</title>
        <authorList>
            <person name="Dewhirst F."/>
            <person name="Tanner A."/>
            <person name="Izard J."/>
            <person name="Brinkac L."/>
            <person name="Durkin A.S."/>
            <person name="Hostetler J."/>
            <person name="Shetty J."/>
            <person name="Torralba M."/>
            <person name="Gill S."/>
            <person name="Nelson K."/>
        </authorList>
    </citation>
    <scope>NUCLEOTIDE SEQUENCE [LARGE SCALE GENOMIC DNA]</scope>
    <source>
        <strain evidence="2">ATCC 43037 / JCM 10827 / CCUG 33226 / KCTC 5666 / FDC 338</strain>
    </source>
</reference>
<dbReference type="Proteomes" id="UP000005436">
    <property type="component" value="Chromosome"/>
</dbReference>
<accession>G8UKU8</accession>
<gene>
    <name evidence="1" type="ordered locus">BFO_0439</name>
</gene>
<protein>
    <submittedName>
        <fullName evidence="1">Uncharacterized protein</fullName>
    </submittedName>
</protein>
<dbReference type="HOGENOM" id="CLU_3223123_0_0_10"/>
<dbReference type="KEGG" id="tfo:BFO_0439"/>
<dbReference type="STRING" id="203275.BFO_0439"/>
<evidence type="ECO:0000313" key="2">
    <source>
        <dbReference type="Proteomes" id="UP000005436"/>
    </source>
</evidence>